<reference evidence="3" key="1">
    <citation type="journal article" date="2019" name="Int. J. Syst. Evol. Microbiol.">
        <title>The Global Catalogue of Microorganisms (GCM) 10K type strain sequencing project: providing services to taxonomists for standard genome sequencing and annotation.</title>
        <authorList>
            <consortium name="The Broad Institute Genomics Platform"/>
            <consortium name="The Broad Institute Genome Sequencing Center for Infectious Disease"/>
            <person name="Wu L."/>
            <person name="Ma J."/>
        </authorList>
    </citation>
    <scope>NUCLEOTIDE SEQUENCE [LARGE SCALE GENOMIC DNA]</scope>
    <source>
        <strain evidence="3">DT92</strain>
    </source>
</reference>
<dbReference type="RefSeq" id="WP_378318164.1">
    <property type="nucleotide sequence ID" value="NZ_JBHUHY010000002.1"/>
</dbReference>
<feature type="domain" description="DUF7486" evidence="1">
    <location>
        <begin position="50"/>
        <end position="203"/>
    </location>
</feature>
<proteinExistence type="predicted"/>
<evidence type="ECO:0000259" key="1">
    <source>
        <dbReference type="Pfam" id="PF24307"/>
    </source>
</evidence>
<name>A0ABW5ATG0_9FLAO</name>
<feature type="domain" description="DUF7486" evidence="1">
    <location>
        <begin position="232"/>
        <end position="384"/>
    </location>
</feature>
<evidence type="ECO:0000313" key="3">
    <source>
        <dbReference type="Proteomes" id="UP001597344"/>
    </source>
</evidence>
<dbReference type="Proteomes" id="UP001597344">
    <property type="component" value="Unassembled WGS sequence"/>
</dbReference>
<gene>
    <name evidence="2" type="ORF">ACFSJT_00280</name>
</gene>
<dbReference type="InterPro" id="IPR055909">
    <property type="entry name" value="DUF7486"/>
</dbReference>
<keyword evidence="3" id="KW-1185">Reference proteome</keyword>
<dbReference type="Pfam" id="PF24307">
    <property type="entry name" value="DUF7486"/>
    <property type="match status" value="2"/>
</dbReference>
<accession>A0ABW5ATG0</accession>
<organism evidence="2 3">
    <name type="scientific">Aquimarina celericrescens</name>
    <dbReference type="NCBI Taxonomy" id="1964542"/>
    <lineage>
        <taxon>Bacteria</taxon>
        <taxon>Pseudomonadati</taxon>
        <taxon>Bacteroidota</taxon>
        <taxon>Flavobacteriia</taxon>
        <taxon>Flavobacteriales</taxon>
        <taxon>Flavobacteriaceae</taxon>
        <taxon>Aquimarina</taxon>
    </lineage>
</organism>
<comment type="caution">
    <text evidence="2">The sequence shown here is derived from an EMBL/GenBank/DDBJ whole genome shotgun (WGS) entry which is preliminary data.</text>
</comment>
<dbReference type="PROSITE" id="PS51257">
    <property type="entry name" value="PROKAR_LIPOPROTEIN"/>
    <property type="match status" value="1"/>
</dbReference>
<evidence type="ECO:0000313" key="2">
    <source>
        <dbReference type="EMBL" id="MFD2185211.1"/>
    </source>
</evidence>
<protein>
    <recommendedName>
        <fullName evidence="1">DUF7486 domain-containing protein</fullName>
    </recommendedName>
</protein>
<sequence length="386" mass="42985">MKNSNHSFIRSINYNVFILGFLFLVTSCNNSPSKDETSKTETEEIVKVNNIYWNVKSILPDGKSVDVKAFDKEGKSFDIKAIQNSDQDSFLDVKAIADDGEELPVKLLLNDDQFAPVAAISNEGNTYDIKAITEEGEKLDIKGIRRFGNIVIMKAITKEGKYIGLQAISPDGKQNDIKGIKVNRGEREMTLKGVGIHAHVKAMHPAANEAEFKMFKKSEINKKRTYKTDFERIIWNIKAVTADGKNLDVKAFDAEGNTFDVKATQDSEQHSFMNIKAFVEGFELPVKIMQSSDEYSPVSAIGKNGTVYEIKAITTEGEKLDIKGISRSGNIVNVKAINENGEFYAVKAFAPDGKLNQVKGIKIFDREVEMKVKGQPVYAHLKAINQ</sequence>
<dbReference type="EMBL" id="JBHUHY010000002">
    <property type="protein sequence ID" value="MFD2185211.1"/>
    <property type="molecule type" value="Genomic_DNA"/>
</dbReference>